<evidence type="ECO:0000256" key="3">
    <source>
        <dbReference type="ARBA" id="ARBA00011277"/>
    </source>
</evidence>
<dbReference type="GO" id="GO:0005634">
    <property type="term" value="C:nucleus"/>
    <property type="evidence" value="ECO:0007669"/>
    <property type="project" value="UniProtKB-SubCell"/>
</dbReference>
<comment type="function">
    <text evidence="6">Non catalytic subunit of RNase H2, an endonuclease that specifically degrades the RNA of RNA:DNA hybrids. Participates in DNA replication, possibly by mediating the removal of lagging-strand Okazaki fragment RNA primers during DNA replication. Mediates the excision of single ribonucleotides from DNA:RNA duplexes.</text>
</comment>
<evidence type="ECO:0000313" key="11">
    <source>
        <dbReference type="Proteomes" id="UP001558652"/>
    </source>
</evidence>
<accession>A0ABD0YXB9</accession>
<reference evidence="10 11" key="1">
    <citation type="submission" date="2024-07" db="EMBL/GenBank/DDBJ databases">
        <title>Chromosome-level genome assembly of the water stick insect Ranatra chinensis (Heteroptera: Nepidae).</title>
        <authorList>
            <person name="Liu X."/>
        </authorList>
    </citation>
    <scope>NUCLEOTIDE SEQUENCE [LARGE SCALE GENOMIC DNA]</scope>
    <source>
        <strain evidence="10">Cailab_2021Rc</strain>
        <tissue evidence="10">Muscle</tissue>
    </source>
</reference>
<evidence type="ECO:0000259" key="8">
    <source>
        <dbReference type="Pfam" id="PF09468"/>
    </source>
</evidence>
<evidence type="ECO:0000256" key="6">
    <source>
        <dbReference type="ARBA" id="ARBA00024778"/>
    </source>
</evidence>
<dbReference type="PANTHER" id="PTHR13383">
    <property type="entry name" value="RIBONUCLEASE H2 SUBUNIT B"/>
    <property type="match status" value="1"/>
</dbReference>
<keyword evidence="5" id="KW-0539">Nucleus</keyword>
<gene>
    <name evidence="10" type="ORF">AAG570_000512</name>
</gene>
<dbReference type="Pfam" id="PF17745">
    <property type="entry name" value="Ydr279_N"/>
    <property type="match status" value="1"/>
</dbReference>
<keyword evidence="11" id="KW-1185">Reference proteome</keyword>
<evidence type="ECO:0000256" key="5">
    <source>
        <dbReference type="ARBA" id="ARBA00023242"/>
    </source>
</evidence>
<dbReference type="InterPro" id="IPR041195">
    <property type="entry name" value="Rnh202_N"/>
</dbReference>
<comment type="subunit">
    <text evidence="3">The RNase H2 complex is a heterotrimer composed of the catalytic subunit RNASEH2A and the non-catalytic subunits RNASEH2B and RNASEH2C.</text>
</comment>
<evidence type="ECO:0000256" key="7">
    <source>
        <dbReference type="ARBA" id="ARBA00033464"/>
    </source>
</evidence>
<dbReference type="EMBL" id="JBFDAA010000001">
    <property type="protein sequence ID" value="KAL1140582.1"/>
    <property type="molecule type" value="Genomic_DNA"/>
</dbReference>
<comment type="caution">
    <text evidence="10">The sequence shown here is derived from an EMBL/GenBank/DDBJ whole genome shotgun (WGS) entry which is preliminary data.</text>
</comment>
<evidence type="ECO:0000256" key="1">
    <source>
        <dbReference type="ARBA" id="ARBA00004123"/>
    </source>
</evidence>
<evidence type="ECO:0000313" key="10">
    <source>
        <dbReference type="EMBL" id="KAL1140582.1"/>
    </source>
</evidence>
<feature type="domain" description="Ribonuclease H2 subunit B wHTH" evidence="8">
    <location>
        <begin position="64"/>
        <end position="146"/>
    </location>
</feature>
<dbReference type="Pfam" id="PF09468">
    <property type="entry name" value="RNase_H2-Ydr279"/>
    <property type="match status" value="1"/>
</dbReference>
<dbReference type="InterPro" id="IPR019024">
    <property type="entry name" value="RNase_H2_suB_wHTH"/>
</dbReference>
<feature type="non-terminal residue" evidence="10">
    <location>
        <position position="1"/>
    </location>
</feature>
<dbReference type="PANTHER" id="PTHR13383:SF11">
    <property type="entry name" value="RIBONUCLEASE H2 SUBUNIT B"/>
    <property type="match status" value="1"/>
</dbReference>
<organism evidence="10 11">
    <name type="scientific">Ranatra chinensis</name>
    <dbReference type="NCBI Taxonomy" id="642074"/>
    <lineage>
        <taxon>Eukaryota</taxon>
        <taxon>Metazoa</taxon>
        <taxon>Ecdysozoa</taxon>
        <taxon>Arthropoda</taxon>
        <taxon>Hexapoda</taxon>
        <taxon>Insecta</taxon>
        <taxon>Pterygota</taxon>
        <taxon>Neoptera</taxon>
        <taxon>Paraneoptera</taxon>
        <taxon>Hemiptera</taxon>
        <taxon>Heteroptera</taxon>
        <taxon>Panheteroptera</taxon>
        <taxon>Nepomorpha</taxon>
        <taxon>Nepidae</taxon>
        <taxon>Ranatrinae</taxon>
        <taxon>Ranatra</taxon>
    </lineage>
</organism>
<dbReference type="InterPro" id="IPR040456">
    <property type="entry name" value="RNase_H2_suB"/>
</dbReference>
<evidence type="ECO:0000256" key="2">
    <source>
        <dbReference type="ARBA" id="ARBA00009823"/>
    </source>
</evidence>
<proteinExistence type="inferred from homology"/>
<comment type="subcellular location">
    <subcellularLocation>
        <location evidence="1">Nucleus</location>
    </subcellularLocation>
</comment>
<protein>
    <recommendedName>
        <fullName evidence="4">Ribonuclease H2 subunit B</fullName>
    </recommendedName>
    <alternativeName>
        <fullName evidence="7">Ribonuclease HI subunit B</fullName>
    </alternativeName>
</protein>
<comment type="similarity">
    <text evidence="2">Belongs to the RNase H2 subunit B family.</text>
</comment>
<dbReference type="CDD" id="cd09270">
    <property type="entry name" value="RNase_H2-B"/>
    <property type="match status" value="1"/>
</dbReference>
<dbReference type="AlphaFoldDB" id="A0ABD0YXB9"/>
<dbReference type="Gene3D" id="2.20.25.530">
    <property type="match status" value="1"/>
</dbReference>
<dbReference type="Gene3D" id="1.10.20.120">
    <property type="match status" value="1"/>
</dbReference>
<evidence type="ECO:0000256" key="4">
    <source>
        <dbReference type="ARBA" id="ARBA00019062"/>
    </source>
</evidence>
<feature type="domain" description="Rnh202 triple barrel" evidence="9">
    <location>
        <begin position="3"/>
        <end position="61"/>
    </location>
</feature>
<dbReference type="Proteomes" id="UP001558652">
    <property type="component" value="Unassembled WGS sequence"/>
</dbReference>
<name>A0ABD0YXB9_9HEMI</name>
<evidence type="ECO:0000259" key="9">
    <source>
        <dbReference type="Pfam" id="PF17745"/>
    </source>
</evidence>
<sequence>GKDASIVKLKHPLTDHPSLFLFSGNNTTVQEIQTFSEDKRSWFFGNTIIVGGKMYLLTPVDPLFLILPYLRAASQCSPLDQIIIDRTYSETGRLLTCNGLKYINQIADRRGEESLNAYIYNEEKTLNWLKKKAERIVRTLKSRGINVLDSSAVSANFVKSSAVVESRGTLICFIKLLEILKPVFGSHSDVNCP</sequence>